<dbReference type="GO" id="GO:0016616">
    <property type="term" value="F:oxidoreductase activity, acting on the CH-OH group of donors, NAD or NADP as acceptor"/>
    <property type="evidence" value="ECO:0007669"/>
    <property type="project" value="InterPro"/>
</dbReference>
<evidence type="ECO:0000256" key="4">
    <source>
        <dbReference type="RuleBase" id="RU003719"/>
    </source>
</evidence>
<comment type="similarity">
    <text evidence="1 4">Belongs to the D-isomer specific 2-hydroxyacid dehydrogenase family.</text>
</comment>
<accession>A0A2V3IG47</accession>
<comment type="caution">
    <text evidence="8">The sequence shown here is derived from an EMBL/GenBank/DDBJ whole genome shotgun (WGS) entry which is preliminary data.</text>
</comment>
<feature type="domain" description="D-isomer specific 2-hydroxyacid dehydrogenase catalytic" evidence="6">
    <location>
        <begin position="104"/>
        <end position="432"/>
    </location>
</feature>
<dbReference type="Pfam" id="PF00389">
    <property type="entry name" value="2-Hacid_dh"/>
    <property type="match status" value="1"/>
</dbReference>
<dbReference type="PROSITE" id="PS00670">
    <property type="entry name" value="D_2_HYDROXYACID_DH_2"/>
    <property type="match status" value="1"/>
</dbReference>
<evidence type="ECO:0000256" key="1">
    <source>
        <dbReference type="ARBA" id="ARBA00005854"/>
    </source>
</evidence>
<evidence type="ECO:0000256" key="5">
    <source>
        <dbReference type="SAM" id="MobiDB-lite"/>
    </source>
</evidence>
<proteinExistence type="inferred from homology"/>
<dbReference type="InterPro" id="IPR058205">
    <property type="entry name" value="D-LDH-like"/>
</dbReference>
<dbReference type="STRING" id="448386.A0A2V3IG47"/>
<name>A0A2V3IG47_9FLOR</name>
<evidence type="ECO:0000256" key="2">
    <source>
        <dbReference type="ARBA" id="ARBA00023002"/>
    </source>
</evidence>
<dbReference type="Proteomes" id="UP000247409">
    <property type="component" value="Unassembled WGS sequence"/>
</dbReference>
<sequence length="443" mass="47863">MEDDQVDLADRLPDRPRSKHYVSILKQNSRADPQSQPPNNLFVPVTPPDQIVLQSPNVQPPPPNQYPSPAHSVPLAQQQAFSLLSPAAAPQVQYAPQREEGMRVIIYSAMPYEIEAFESQLKTVPGADHIEIIPVPSSLDITTASLALGARAVCLFATDFADIHMLHALRACGVQMLVFRYSGATYFNEEQAFALGLRIARPPTHAPSSVAEYTVSLLMTLNRKIHIAHNRVKDGNFSLHGLMGFELAGKTVGVVGTGRVGTAVARILSGFGCKILAFDVTEADEVLNAGGRYVSLKKLLASSDVVTLHAPLMPATRHLIGSKTISTCKKGVVIVNTARGALIDVRAAIEGLRSGQIGGLAMDVYEGETSMFFRDKTGEVVDMDLQVLKAMPNVLITGHQSALTKEAIWAVAKTTIKCLKQFEMGLEMDYEVKPDAMGGRDGG</sequence>
<dbReference type="InterPro" id="IPR029752">
    <property type="entry name" value="D-isomer_DH_CS1"/>
</dbReference>
<evidence type="ECO:0000259" key="7">
    <source>
        <dbReference type="Pfam" id="PF02826"/>
    </source>
</evidence>
<dbReference type="Pfam" id="PF02826">
    <property type="entry name" value="2-Hacid_dh_C"/>
    <property type="match status" value="1"/>
</dbReference>
<evidence type="ECO:0000313" key="9">
    <source>
        <dbReference type="Proteomes" id="UP000247409"/>
    </source>
</evidence>
<keyword evidence="9" id="KW-1185">Reference proteome</keyword>
<dbReference type="InterPro" id="IPR006139">
    <property type="entry name" value="D-isomer_2_OHA_DH_cat_dom"/>
</dbReference>
<dbReference type="PROSITE" id="PS00671">
    <property type="entry name" value="D_2_HYDROXYACID_DH_3"/>
    <property type="match status" value="1"/>
</dbReference>
<feature type="region of interest" description="Disordered" evidence="5">
    <location>
        <begin position="1"/>
        <end position="69"/>
    </location>
</feature>
<evidence type="ECO:0000259" key="6">
    <source>
        <dbReference type="Pfam" id="PF00389"/>
    </source>
</evidence>
<dbReference type="OrthoDB" id="298012at2759"/>
<dbReference type="InterPro" id="IPR036291">
    <property type="entry name" value="NAD(P)-bd_dom_sf"/>
</dbReference>
<feature type="domain" description="D-isomer specific 2-hydroxyacid dehydrogenase NAD-binding" evidence="7">
    <location>
        <begin position="216"/>
        <end position="400"/>
    </location>
</feature>
<organism evidence="8 9">
    <name type="scientific">Gracilariopsis chorda</name>
    <dbReference type="NCBI Taxonomy" id="448386"/>
    <lineage>
        <taxon>Eukaryota</taxon>
        <taxon>Rhodophyta</taxon>
        <taxon>Florideophyceae</taxon>
        <taxon>Rhodymeniophycidae</taxon>
        <taxon>Gracilariales</taxon>
        <taxon>Gracilariaceae</taxon>
        <taxon>Gracilariopsis</taxon>
    </lineage>
</organism>
<dbReference type="PANTHER" id="PTHR43026">
    <property type="entry name" value="2-HYDROXYACID DEHYDROGENASE HOMOLOG 1-RELATED"/>
    <property type="match status" value="1"/>
</dbReference>
<keyword evidence="2 4" id="KW-0560">Oxidoreductase</keyword>
<evidence type="ECO:0000313" key="8">
    <source>
        <dbReference type="EMBL" id="PXF41066.1"/>
    </source>
</evidence>
<evidence type="ECO:0000256" key="3">
    <source>
        <dbReference type="ARBA" id="ARBA00023027"/>
    </source>
</evidence>
<dbReference type="SUPFAM" id="SSF52283">
    <property type="entry name" value="Formate/glycerate dehydrogenase catalytic domain-like"/>
    <property type="match status" value="1"/>
</dbReference>
<dbReference type="AlphaFoldDB" id="A0A2V3IG47"/>
<protein>
    <submittedName>
        <fullName evidence="8">2-hydroxyacid dehydrogenase-like</fullName>
    </submittedName>
</protein>
<dbReference type="InterPro" id="IPR029753">
    <property type="entry name" value="D-isomer_DH_CS"/>
</dbReference>
<feature type="compositionally biased region" description="Polar residues" evidence="5">
    <location>
        <begin position="25"/>
        <end position="39"/>
    </location>
</feature>
<keyword evidence="3" id="KW-0520">NAD</keyword>
<dbReference type="PROSITE" id="PS00065">
    <property type="entry name" value="D_2_HYDROXYACID_DH_1"/>
    <property type="match status" value="1"/>
</dbReference>
<reference evidence="8 9" key="1">
    <citation type="journal article" date="2018" name="Mol. Biol. Evol.">
        <title>Analysis of the draft genome of the red seaweed Gracilariopsis chorda provides insights into genome size evolution in Rhodophyta.</title>
        <authorList>
            <person name="Lee J."/>
            <person name="Yang E.C."/>
            <person name="Graf L."/>
            <person name="Yang J.H."/>
            <person name="Qiu H."/>
            <person name="Zel Zion U."/>
            <person name="Chan C.X."/>
            <person name="Stephens T.G."/>
            <person name="Weber A.P.M."/>
            <person name="Boo G.H."/>
            <person name="Boo S.M."/>
            <person name="Kim K.M."/>
            <person name="Shin Y."/>
            <person name="Jung M."/>
            <person name="Lee S.J."/>
            <person name="Yim H.S."/>
            <person name="Lee J.H."/>
            <person name="Bhattacharya D."/>
            <person name="Yoon H.S."/>
        </authorList>
    </citation>
    <scope>NUCLEOTIDE SEQUENCE [LARGE SCALE GENOMIC DNA]</scope>
    <source>
        <strain evidence="8 9">SKKU-2015</strain>
        <tissue evidence="8">Whole body</tissue>
    </source>
</reference>
<dbReference type="PANTHER" id="PTHR43026:SF1">
    <property type="entry name" value="2-HYDROXYACID DEHYDROGENASE HOMOLOG 1-RELATED"/>
    <property type="match status" value="1"/>
</dbReference>
<dbReference type="SUPFAM" id="SSF51735">
    <property type="entry name" value="NAD(P)-binding Rossmann-fold domains"/>
    <property type="match status" value="1"/>
</dbReference>
<gene>
    <name evidence="8" type="ORF">BWQ96_09206</name>
</gene>
<dbReference type="Gene3D" id="3.40.50.720">
    <property type="entry name" value="NAD(P)-binding Rossmann-like Domain"/>
    <property type="match status" value="2"/>
</dbReference>
<dbReference type="GO" id="GO:0051287">
    <property type="term" value="F:NAD binding"/>
    <property type="evidence" value="ECO:0007669"/>
    <property type="project" value="InterPro"/>
</dbReference>
<dbReference type="InterPro" id="IPR006140">
    <property type="entry name" value="D-isomer_DH_NAD-bd"/>
</dbReference>
<dbReference type="EMBL" id="NBIV01000237">
    <property type="protein sequence ID" value="PXF41066.1"/>
    <property type="molecule type" value="Genomic_DNA"/>
</dbReference>